<dbReference type="InterPro" id="IPR036291">
    <property type="entry name" value="NAD(P)-bd_dom_sf"/>
</dbReference>
<dbReference type="Proteomes" id="UP001476282">
    <property type="component" value="Unassembled WGS sequence"/>
</dbReference>
<keyword evidence="3 5" id="KW-0521">NADP</keyword>
<name>A0ABP9UKH6_9BACT</name>
<feature type="domain" description="Semialdehyde dehydrogenase NAD-binding" evidence="7">
    <location>
        <begin position="5"/>
        <end position="147"/>
    </location>
</feature>
<dbReference type="InterPro" id="IPR023013">
    <property type="entry name" value="AGPR_AS"/>
</dbReference>
<reference evidence="8 9" key="1">
    <citation type="submission" date="2024-02" db="EMBL/GenBank/DDBJ databases">
        <title>Haloferula sargassicola NBRC 104335.</title>
        <authorList>
            <person name="Ichikawa N."/>
            <person name="Katano-Makiyama Y."/>
            <person name="Hidaka K."/>
        </authorList>
    </citation>
    <scope>NUCLEOTIDE SEQUENCE [LARGE SCALE GENOMIC DNA]</scope>
    <source>
        <strain evidence="8 9">NBRC 104335</strain>
    </source>
</reference>
<proteinExistence type="inferred from homology"/>
<keyword evidence="2 5" id="KW-0028">Amino-acid biosynthesis</keyword>
<dbReference type="InterPro" id="IPR000534">
    <property type="entry name" value="Semialdehyde_DH_NAD-bd"/>
</dbReference>
<evidence type="ECO:0000259" key="7">
    <source>
        <dbReference type="SMART" id="SM00859"/>
    </source>
</evidence>
<dbReference type="RefSeq" id="WP_353566245.1">
    <property type="nucleotide sequence ID" value="NZ_BAABRI010000006.1"/>
</dbReference>
<comment type="pathway">
    <text evidence="5">Amino-acid biosynthesis; L-arginine biosynthesis; N(2)-acetyl-L-ornithine from L-glutamate: step 3/4.</text>
</comment>
<evidence type="ECO:0000256" key="2">
    <source>
        <dbReference type="ARBA" id="ARBA00022605"/>
    </source>
</evidence>
<dbReference type="SUPFAM" id="SSF51735">
    <property type="entry name" value="NAD(P)-binding Rossmann-fold domains"/>
    <property type="match status" value="1"/>
</dbReference>
<dbReference type="NCBIfam" id="TIGR01850">
    <property type="entry name" value="argC"/>
    <property type="match status" value="1"/>
</dbReference>
<organism evidence="8 9">
    <name type="scientific">Haloferula sargassicola</name>
    <dbReference type="NCBI Taxonomy" id="490096"/>
    <lineage>
        <taxon>Bacteria</taxon>
        <taxon>Pseudomonadati</taxon>
        <taxon>Verrucomicrobiota</taxon>
        <taxon>Verrucomicrobiia</taxon>
        <taxon>Verrucomicrobiales</taxon>
        <taxon>Verrucomicrobiaceae</taxon>
        <taxon>Haloferula</taxon>
    </lineage>
</organism>
<dbReference type="SMART" id="SM00859">
    <property type="entry name" value="Semialdhyde_dh"/>
    <property type="match status" value="1"/>
</dbReference>
<evidence type="ECO:0000313" key="8">
    <source>
        <dbReference type="EMBL" id="GAA5482098.1"/>
    </source>
</evidence>
<dbReference type="PROSITE" id="PS01224">
    <property type="entry name" value="ARGC"/>
    <property type="match status" value="1"/>
</dbReference>
<evidence type="ECO:0000256" key="5">
    <source>
        <dbReference type="HAMAP-Rule" id="MF_00150"/>
    </source>
</evidence>
<gene>
    <name evidence="5 8" type="primary">argC</name>
    <name evidence="8" type="ORF">Hsar01_01314</name>
</gene>
<dbReference type="PANTHER" id="PTHR32338:SF10">
    <property type="entry name" value="N-ACETYL-GAMMA-GLUTAMYL-PHOSPHATE REDUCTASE, CHLOROPLASTIC-RELATED"/>
    <property type="match status" value="1"/>
</dbReference>
<protein>
    <recommendedName>
        <fullName evidence="5">N-acetyl-gamma-glutamyl-phosphate reductase</fullName>
        <shortName evidence="5">AGPR</shortName>
        <ecNumber evidence="5">1.2.1.38</ecNumber>
    </recommendedName>
    <alternativeName>
        <fullName evidence="5">N-acetyl-glutamate semialdehyde dehydrogenase</fullName>
        <shortName evidence="5">NAGSA dehydrogenase</shortName>
    </alternativeName>
</protein>
<evidence type="ECO:0000313" key="9">
    <source>
        <dbReference type="Proteomes" id="UP001476282"/>
    </source>
</evidence>
<evidence type="ECO:0000256" key="6">
    <source>
        <dbReference type="PROSITE-ProRule" id="PRU10010"/>
    </source>
</evidence>
<keyword evidence="9" id="KW-1185">Reference proteome</keyword>
<keyword evidence="4 5" id="KW-0560">Oxidoreductase</keyword>
<comment type="caution">
    <text evidence="8">The sequence shown here is derived from an EMBL/GenBank/DDBJ whole genome shotgun (WGS) entry which is preliminary data.</text>
</comment>
<evidence type="ECO:0000256" key="3">
    <source>
        <dbReference type="ARBA" id="ARBA00022857"/>
    </source>
</evidence>
<dbReference type="EMBL" id="BAABRI010000006">
    <property type="protein sequence ID" value="GAA5482098.1"/>
    <property type="molecule type" value="Genomic_DNA"/>
</dbReference>
<feature type="active site" evidence="5 6">
    <location>
        <position position="155"/>
    </location>
</feature>
<dbReference type="InterPro" id="IPR000706">
    <property type="entry name" value="AGPR_type-1"/>
</dbReference>
<sequence>MERVKAAIVGASGYTGQELVRRLLLHPHVELTAATSRQEEGRTLAEVYPRFAGIPGAELAFIQPDPQAIAATGATFAFLALPHGVAAEIGRALLDLGLRVIDLSADFRIHDAGVYEEFYDHAHPAPDLLAEAVYGLPEVRADDIKAARLIASPGCYPTSILLPLLPLLREKLIVPATIVANSMSGVSGAGRKADLSLLFCECNESARAYGVPKHRHLSEIEQELTIAAGEKVVISFIPHLIPVNAGIVTTTTATLADGVDPEAIGAALERAYAGEFFVRLLGKGRPADTKRVSGTNFIDIGWTHDPRTGRVILMSAEDNLGKGAGGQAIQSFNLMAGLDPTAGLQSV</sequence>
<keyword evidence="1 5" id="KW-0055">Arginine biosynthesis</keyword>
<evidence type="ECO:0000256" key="1">
    <source>
        <dbReference type="ARBA" id="ARBA00022571"/>
    </source>
</evidence>
<dbReference type="EC" id="1.2.1.38" evidence="5"/>
<dbReference type="CDD" id="cd23934">
    <property type="entry name" value="AGPR_1_C"/>
    <property type="match status" value="1"/>
</dbReference>
<dbReference type="Gene3D" id="3.40.50.720">
    <property type="entry name" value="NAD(P)-binding Rossmann-like Domain"/>
    <property type="match status" value="1"/>
</dbReference>
<keyword evidence="5" id="KW-0963">Cytoplasm</keyword>
<evidence type="ECO:0000256" key="4">
    <source>
        <dbReference type="ARBA" id="ARBA00023002"/>
    </source>
</evidence>
<dbReference type="PANTHER" id="PTHR32338">
    <property type="entry name" value="N-ACETYL-GAMMA-GLUTAMYL-PHOSPHATE REDUCTASE, CHLOROPLASTIC-RELATED-RELATED"/>
    <property type="match status" value="1"/>
</dbReference>
<dbReference type="HAMAP" id="MF_00150">
    <property type="entry name" value="ArgC_type1"/>
    <property type="match status" value="1"/>
</dbReference>
<dbReference type="InterPro" id="IPR058924">
    <property type="entry name" value="AGPR_dimerisation_dom"/>
</dbReference>
<dbReference type="CDD" id="cd17895">
    <property type="entry name" value="AGPR_1_N"/>
    <property type="match status" value="1"/>
</dbReference>
<comment type="function">
    <text evidence="5">Catalyzes the NADPH-dependent reduction of N-acetyl-5-glutamyl phosphate to yield N-acetyl-L-glutamate 5-semialdehyde.</text>
</comment>
<dbReference type="SUPFAM" id="SSF55347">
    <property type="entry name" value="Glyceraldehyde-3-phosphate dehydrogenase-like, C-terminal domain"/>
    <property type="match status" value="1"/>
</dbReference>
<dbReference type="InterPro" id="IPR050085">
    <property type="entry name" value="AGPR"/>
</dbReference>
<accession>A0ABP9UKH6</accession>
<comment type="similarity">
    <text evidence="5">Belongs to the NAGSA dehydrogenase family. Type 1 subfamily.</text>
</comment>
<dbReference type="Gene3D" id="3.30.360.10">
    <property type="entry name" value="Dihydrodipicolinate Reductase, domain 2"/>
    <property type="match status" value="1"/>
</dbReference>
<dbReference type="Pfam" id="PF01118">
    <property type="entry name" value="Semialdhyde_dh"/>
    <property type="match status" value="1"/>
</dbReference>
<dbReference type="Pfam" id="PF22698">
    <property type="entry name" value="Semialdhyde_dhC_1"/>
    <property type="match status" value="1"/>
</dbReference>
<comment type="subcellular location">
    <subcellularLocation>
        <location evidence="5">Cytoplasm</location>
    </subcellularLocation>
</comment>
<comment type="catalytic activity">
    <reaction evidence="5">
        <text>N-acetyl-L-glutamate 5-semialdehyde + phosphate + NADP(+) = N-acetyl-L-glutamyl 5-phosphate + NADPH + H(+)</text>
        <dbReference type="Rhea" id="RHEA:21588"/>
        <dbReference type="ChEBI" id="CHEBI:15378"/>
        <dbReference type="ChEBI" id="CHEBI:29123"/>
        <dbReference type="ChEBI" id="CHEBI:43474"/>
        <dbReference type="ChEBI" id="CHEBI:57783"/>
        <dbReference type="ChEBI" id="CHEBI:57936"/>
        <dbReference type="ChEBI" id="CHEBI:58349"/>
        <dbReference type="EC" id="1.2.1.38"/>
    </reaction>
</comment>